<feature type="domain" description="HTH tetR-type" evidence="3">
    <location>
        <begin position="19"/>
        <end position="79"/>
    </location>
</feature>
<dbReference type="GO" id="GO:0000976">
    <property type="term" value="F:transcription cis-regulatory region binding"/>
    <property type="evidence" value="ECO:0007669"/>
    <property type="project" value="TreeGrafter"/>
</dbReference>
<dbReference type="InterPro" id="IPR001647">
    <property type="entry name" value="HTH_TetR"/>
</dbReference>
<accession>A0A9W6QXN9</accession>
<organism evidence="4 5">
    <name type="scientific">Amycolatopsis taiwanensis</name>
    <dbReference type="NCBI Taxonomy" id="342230"/>
    <lineage>
        <taxon>Bacteria</taxon>
        <taxon>Bacillati</taxon>
        <taxon>Actinomycetota</taxon>
        <taxon>Actinomycetes</taxon>
        <taxon>Pseudonocardiales</taxon>
        <taxon>Pseudonocardiaceae</taxon>
        <taxon>Amycolatopsis</taxon>
    </lineage>
</organism>
<sequence>MARIAEARPPAAPVSRGQVVRRDRILDAAAERGASAGFERVQMHDIARDAGVAIGTLYRYFPSKTHLFAAVWEAHISRFIENEWPPAGSDPVADVGERLVALGRRLLRRRRLCAAMIQASAATYAASATKEAELAESELYRVILRTLGRSAPTDEDHTIVRLLIYSWWGVLVSWVNEKTSRERAEAELRLAARLILAPYKQ</sequence>
<gene>
    <name evidence="4" type="ORF">Atai01_20780</name>
</gene>
<evidence type="ECO:0000313" key="5">
    <source>
        <dbReference type="Proteomes" id="UP001165136"/>
    </source>
</evidence>
<comment type="caution">
    <text evidence="4">The sequence shown here is derived from an EMBL/GenBank/DDBJ whole genome shotgun (WGS) entry which is preliminary data.</text>
</comment>
<dbReference type="SUPFAM" id="SSF46689">
    <property type="entry name" value="Homeodomain-like"/>
    <property type="match status" value="1"/>
</dbReference>
<feature type="DNA-binding region" description="H-T-H motif" evidence="2">
    <location>
        <begin position="42"/>
        <end position="61"/>
    </location>
</feature>
<dbReference type="GO" id="GO:0003700">
    <property type="term" value="F:DNA-binding transcription factor activity"/>
    <property type="evidence" value="ECO:0007669"/>
    <property type="project" value="TreeGrafter"/>
</dbReference>
<evidence type="ECO:0000256" key="2">
    <source>
        <dbReference type="PROSITE-ProRule" id="PRU00335"/>
    </source>
</evidence>
<dbReference type="AlphaFoldDB" id="A0A9W6QXN9"/>
<dbReference type="PANTHER" id="PTHR30055:SF242">
    <property type="entry name" value="HTH-TYPE TRANSCRIPTIONAL REPRESSOR KSTR"/>
    <property type="match status" value="1"/>
</dbReference>
<protein>
    <submittedName>
        <fullName evidence="4">Transcriptional regulator, TetR family protein</fullName>
    </submittedName>
</protein>
<keyword evidence="1 2" id="KW-0238">DNA-binding</keyword>
<dbReference type="InterPro" id="IPR041642">
    <property type="entry name" value="KstR_C"/>
</dbReference>
<proteinExistence type="predicted"/>
<dbReference type="InterPro" id="IPR009057">
    <property type="entry name" value="Homeodomain-like_sf"/>
</dbReference>
<dbReference type="PROSITE" id="PS50977">
    <property type="entry name" value="HTH_TETR_2"/>
    <property type="match status" value="1"/>
</dbReference>
<dbReference type="Pfam" id="PF17925">
    <property type="entry name" value="TetR_C_20"/>
    <property type="match status" value="1"/>
</dbReference>
<evidence type="ECO:0000313" key="4">
    <source>
        <dbReference type="EMBL" id="GLY65459.1"/>
    </source>
</evidence>
<evidence type="ECO:0000259" key="3">
    <source>
        <dbReference type="PROSITE" id="PS50977"/>
    </source>
</evidence>
<name>A0A9W6QXN9_9PSEU</name>
<reference evidence="4" key="1">
    <citation type="submission" date="2023-03" db="EMBL/GenBank/DDBJ databases">
        <title>Amycolatopsis taiwanensis NBRC 103393.</title>
        <authorList>
            <person name="Ichikawa N."/>
            <person name="Sato H."/>
            <person name="Tonouchi N."/>
        </authorList>
    </citation>
    <scope>NUCLEOTIDE SEQUENCE</scope>
    <source>
        <strain evidence="4">NBRC 103393</strain>
    </source>
</reference>
<dbReference type="InterPro" id="IPR050109">
    <property type="entry name" value="HTH-type_TetR-like_transc_reg"/>
</dbReference>
<keyword evidence="5" id="KW-1185">Reference proteome</keyword>
<dbReference type="PRINTS" id="PR00455">
    <property type="entry name" value="HTHTETR"/>
</dbReference>
<dbReference type="Gene3D" id="1.10.357.10">
    <property type="entry name" value="Tetracycline Repressor, domain 2"/>
    <property type="match status" value="1"/>
</dbReference>
<dbReference type="Proteomes" id="UP001165136">
    <property type="component" value="Unassembled WGS sequence"/>
</dbReference>
<dbReference type="PANTHER" id="PTHR30055">
    <property type="entry name" value="HTH-TYPE TRANSCRIPTIONAL REGULATOR RUTR"/>
    <property type="match status" value="1"/>
</dbReference>
<dbReference type="Pfam" id="PF00440">
    <property type="entry name" value="TetR_N"/>
    <property type="match status" value="1"/>
</dbReference>
<evidence type="ECO:0000256" key="1">
    <source>
        <dbReference type="ARBA" id="ARBA00023125"/>
    </source>
</evidence>
<dbReference type="EMBL" id="BSTI01000004">
    <property type="protein sequence ID" value="GLY65459.1"/>
    <property type="molecule type" value="Genomic_DNA"/>
</dbReference>